<dbReference type="Gene3D" id="4.10.240.10">
    <property type="entry name" value="Zn(2)-C6 fungal-type DNA-binding domain"/>
    <property type="match status" value="1"/>
</dbReference>
<evidence type="ECO:0000259" key="6">
    <source>
        <dbReference type="PROSITE" id="PS50048"/>
    </source>
</evidence>
<proteinExistence type="predicted"/>
<keyword evidence="8" id="KW-1185">Reference proteome</keyword>
<dbReference type="GO" id="GO:0000981">
    <property type="term" value="F:DNA-binding transcription factor activity, RNA polymerase II-specific"/>
    <property type="evidence" value="ECO:0007669"/>
    <property type="project" value="InterPro"/>
</dbReference>
<dbReference type="PANTHER" id="PTHR47338:SF5">
    <property type="entry name" value="ZN(II)2CYS6 TRANSCRIPTION FACTOR (EUROFUNG)"/>
    <property type="match status" value="1"/>
</dbReference>
<sequence length="84" mass="9928">MSSAPIADKRLLRACDSCYKRKIKCDGVRPRCEWCSSHGRDCTFFRQPRVRKKRDVGTSEYVFPMHESTWHDHNDQQTFTTCQT</sequence>
<dbReference type="EMBL" id="JAESVG020000007">
    <property type="protein sequence ID" value="KAG8625840.1"/>
    <property type="molecule type" value="Genomic_DNA"/>
</dbReference>
<dbReference type="GO" id="GO:0005634">
    <property type="term" value="C:nucleus"/>
    <property type="evidence" value="ECO:0007669"/>
    <property type="project" value="UniProtKB-SubCell"/>
</dbReference>
<dbReference type="Proteomes" id="UP000809789">
    <property type="component" value="Unassembled WGS sequence"/>
</dbReference>
<dbReference type="SMART" id="SM00066">
    <property type="entry name" value="GAL4"/>
    <property type="match status" value="1"/>
</dbReference>
<dbReference type="PROSITE" id="PS50048">
    <property type="entry name" value="ZN2_CY6_FUNGAL_2"/>
    <property type="match status" value="1"/>
</dbReference>
<dbReference type="GO" id="GO:0008270">
    <property type="term" value="F:zinc ion binding"/>
    <property type="evidence" value="ECO:0007669"/>
    <property type="project" value="InterPro"/>
</dbReference>
<dbReference type="InterPro" id="IPR050815">
    <property type="entry name" value="TF_fung"/>
</dbReference>
<dbReference type="AlphaFoldDB" id="A0A8K0L1P5"/>
<dbReference type="OrthoDB" id="10261408at2759"/>
<keyword evidence="2" id="KW-0479">Metal-binding</keyword>
<dbReference type="InterPro" id="IPR001138">
    <property type="entry name" value="Zn2Cys6_DnaBD"/>
</dbReference>
<reference evidence="7" key="1">
    <citation type="submission" date="2021-07" db="EMBL/GenBank/DDBJ databases">
        <title>Elsinoe batatas strain:CRI-CJ2 Genome sequencing and assembly.</title>
        <authorList>
            <person name="Huang L."/>
        </authorList>
    </citation>
    <scope>NUCLEOTIDE SEQUENCE</scope>
    <source>
        <strain evidence="7">CRI-CJ2</strain>
    </source>
</reference>
<keyword evidence="5" id="KW-0539">Nucleus</keyword>
<keyword evidence="4" id="KW-0804">Transcription</keyword>
<comment type="subcellular location">
    <subcellularLocation>
        <location evidence="1">Nucleus</location>
    </subcellularLocation>
</comment>
<dbReference type="Pfam" id="PF00172">
    <property type="entry name" value="Zn_clus"/>
    <property type="match status" value="1"/>
</dbReference>
<dbReference type="PANTHER" id="PTHR47338">
    <property type="entry name" value="ZN(II)2CYS6 TRANSCRIPTION FACTOR (EUROFUNG)-RELATED"/>
    <property type="match status" value="1"/>
</dbReference>
<evidence type="ECO:0000256" key="4">
    <source>
        <dbReference type="ARBA" id="ARBA00023163"/>
    </source>
</evidence>
<protein>
    <recommendedName>
        <fullName evidence="6">Zn(2)-C6 fungal-type domain-containing protein</fullName>
    </recommendedName>
</protein>
<dbReference type="CDD" id="cd00067">
    <property type="entry name" value="GAL4"/>
    <property type="match status" value="1"/>
</dbReference>
<organism evidence="7 8">
    <name type="scientific">Elsinoe batatas</name>
    <dbReference type="NCBI Taxonomy" id="2601811"/>
    <lineage>
        <taxon>Eukaryota</taxon>
        <taxon>Fungi</taxon>
        <taxon>Dikarya</taxon>
        <taxon>Ascomycota</taxon>
        <taxon>Pezizomycotina</taxon>
        <taxon>Dothideomycetes</taxon>
        <taxon>Dothideomycetidae</taxon>
        <taxon>Myriangiales</taxon>
        <taxon>Elsinoaceae</taxon>
        <taxon>Elsinoe</taxon>
    </lineage>
</organism>
<evidence type="ECO:0000256" key="3">
    <source>
        <dbReference type="ARBA" id="ARBA00023015"/>
    </source>
</evidence>
<dbReference type="SUPFAM" id="SSF57701">
    <property type="entry name" value="Zn2/Cys6 DNA-binding domain"/>
    <property type="match status" value="1"/>
</dbReference>
<feature type="domain" description="Zn(2)-C6 fungal-type" evidence="6">
    <location>
        <begin position="14"/>
        <end position="44"/>
    </location>
</feature>
<evidence type="ECO:0000256" key="1">
    <source>
        <dbReference type="ARBA" id="ARBA00004123"/>
    </source>
</evidence>
<dbReference type="InterPro" id="IPR036864">
    <property type="entry name" value="Zn2-C6_fun-type_DNA-bd_sf"/>
</dbReference>
<accession>A0A8K0L1P5</accession>
<evidence type="ECO:0000313" key="8">
    <source>
        <dbReference type="Proteomes" id="UP000809789"/>
    </source>
</evidence>
<gene>
    <name evidence="7" type="ORF">KVT40_006241</name>
</gene>
<evidence type="ECO:0000313" key="7">
    <source>
        <dbReference type="EMBL" id="KAG8625840.1"/>
    </source>
</evidence>
<evidence type="ECO:0000256" key="2">
    <source>
        <dbReference type="ARBA" id="ARBA00022723"/>
    </source>
</evidence>
<evidence type="ECO:0000256" key="5">
    <source>
        <dbReference type="ARBA" id="ARBA00023242"/>
    </source>
</evidence>
<comment type="caution">
    <text evidence="7">The sequence shown here is derived from an EMBL/GenBank/DDBJ whole genome shotgun (WGS) entry which is preliminary data.</text>
</comment>
<name>A0A8K0L1P5_9PEZI</name>
<keyword evidence="3" id="KW-0805">Transcription regulation</keyword>